<dbReference type="InterPro" id="IPR058593">
    <property type="entry name" value="ARB_07466-like_C"/>
</dbReference>
<dbReference type="Pfam" id="PF26571">
    <property type="entry name" value="VldE"/>
    <property type="match status" value="1"/>
</dbReference>
<keyword evidence="4" id="KW-1185">Reference proteome</keyword>
<reference evidence="3 4" key="1">
    <citation type="submission" date="2020-07" db="EMBL/GenBank/DDBJ databases">
        <title>Sequencing the genomes of 1000 actinobacteria strains.</title>
        <authorList>
            <person name="Klenk H.-P."/>
        </authorList>
    </citation>
    <scope>NUCLEOTIDE SEQUENCE [LARGE SCALE GENOMIC DNA]</scope>
    <source>
        <strain evidence="3 4">DSM 104001</strain>
    </source>
</reference>
<dbReference type="EMBL" id="JACBZT010000001">
    <property type="protein sequence ID" value="NYJ08298.1"/>
    <property type="molecule type" value="Genomic_DNA"/>
</dbReference>
<evidence type="ECO:0000259" key="2">
    <source>
        <dbReference type="Pfam" id="PF26571"/>
    </source>
</evidence>
<evidence type="ECO:0000256" key="1">
    <source>
        <dbReference type="SAM" id="MobiDB-lite"/>
    </source>
</evidence>
<name>A0A853CQ20_9ACTN</name>
<comment type="caution">
    <text evidence="3">The sequence shown here is derived from an EMBL/GenBank/DDBJ whole genome shotgun (WGS) entry which is preliminary data.</text>
</comment>
<feature type="region of interest" description="Disordered" evidence="1">
    <location>
        <begin position="251"/>
        <end position="275"/>
    </location>
</feature>
<evidence type="ECO:0000313" key="3">
    <source>
        <dbReference type="EMBL" id="NYJ08298.1"/>
    </source>
</evidence>
<organism evidence="3 4">
    <name type="scientific">Petropleomorpha daqingensis</name>
    <dbReference type="NCBI Taxonomy" id="2026353"/>
    <lineage>
        <taxon>Bacteria</taxon>
        <taxon>Bacillati</taxon>
        <taxon>Actinomycetota</taxon>
        <taxon>Actinomycetes</taxon>
        <taxon>Geodermatophilales</taxon>
        <taxon>Geodermatophilaceae</taxon>
        <taxon>Petropleomorpha</taxon>
    </lineage>
</organism>
<feature type="domain" description="ARB-07466-like C-terminal" evidence="2">
    <location>
        <begin position="164"/>
        <end position="267"/>
    </location>
</feature>
<proteinExistence type="predicted"/>
<accession>A0A853CQ20</accession>
<dbReference type="AlphaFoldDB" id="A0A853CQ20"/>
<feature type="compositionally biased region" description="Basic and acidic residues" evidence="1">
    <location>
        <begin position="256"/>
        <end position="275"/>
    </location>
</feature>
<sequence length="275" mass="28104">MSPRTTTSGRRRASARRRPPVPVRRPALYLGVATAGALVVNVLVGAGPAAQGADTPESVSVAQELGLTAESGPAAAPSPDLERLGDLTASRGTREAQQTAAQQQQQAADQAVLDQQKAAAEAAAQAAAVASAAAASAAASSAAAAEPQATGTAVTETAHITNTAGAIKPQVQTAANQVVSNVPGADAITLGGTRPSATDPDGHPSGKALDYMVLGDTALGNAIVQYHIDHWDELGVEYIIYKQRILQSPNGSWSTMEDRGSPTANHMDHVHVNYR</sequence>
<feature type="region of interest" description="Disordered" evidence="1">
    <location>
        <begin position="1"/>
        <end position="24"/>
    </location>
</feature>
<dbReference type="Proteomes" id="UP000541969">
    <property type="component" value="Unassembled WGS sequence"/>
</dbReference>
<protein>
    <recommendedName>
        <fullName evidence="2">ARB-07466-like C-terminal domain-containing protein</fullName>
    </recommendedName>
</protein>
<gene>
    <name evidence="3" type="ORF">GGQ55_004576</name>
</gene>
<evidence type="ECO:0000313" key="4">
    <source>
        <dbReference type="Proteomes" id="UP000541969"/>
    </source>
</evidence>
<feature type="compositionally biased region" description="Basic residues" evidence="1">
    <location>
        <begin position="9"/>
        <end position="19"/>
    </location>
</feature>
<dbReference type="RefSeq" id="WP_218859399.1">
    <property type="nucleotide sequence ID" value="NZ_JACBZT010000001.1"/>
</dbReference>